<dbReference type="Proteomes" id="UP000769157">
    <property type="component" value="Unassembled WGS sequence"/>
</dbReference>
<organism evidence="1 2">
    <name type="scientific">Ogataea philodendri</name>
    <dbReference type="NCBI Taxonomy" id="1378263"/>
    <lineage>
        <taxon>Eukaryota</taxon>
        <taxon>Fungi</taxon>
        <taxon>Dikarya</taxon>
        <taxon>Ascomycota</taxon>
        <taxon>Saccharomycotina</taxon>
        <taxon>Pichiomycetes</taxon>
        <taxon>Pichiales</taxon>
        <taxon>Pichiaceae</taxon>
        <taxon>Ogataea</taxon>
    </lineage>
</organism>
<evidence type="ECO:0000313" key="1">
    <source>
        <dbReference type="EMBL" id="KAH3668992.1"/>
    </source>
</evidence>
<dbReference type="GeneID" id="70234714"/>
<reference evidence="1" key="2">
    <citation type="submission" date="2021-01" db="EMBL/GenBank/DDBJ databases">
        <authorList>
            <person name="Schikora-Tamarit M.A."/>
        </authorList>
    </citation>
    <scope>NUCLEOTIDE SEQUENCE</scope>
    <source>
        <strain evidence="1">CBS6075</strain>
    </source>
</reference>
<gene>
    <name evidence="1" type="ORF">OGAPHI_002747</name>
</gene>
<comment type="caution">
    <text evidence="1">The sequence shown here is derived from an EMBL/GenBank/DDBJ whole genome shotgun (WGS) entry which is preliminary data.</text>
</comment>
<name>A0A9P8PBT9_9ASCO</name>
<sequence>MLGFCANNGSFRMIALISFDSSTRIWAVDILRWRIRTLNSFSATISRWLILELVKTSSSVLISNEFGLRNVSVEISDLSSTDSL</sequence>
<dbReference type="AlphaFoldDB" id="A0A9P8PBT9"/>
<reference evidence="1" key="1">
    <citation type="journal article" date="2021" name="Open Biol.">
        <title>Shared evolutionary footprints suggest mitochondrial oxidative damage underlies multiple complex I losses in fungi.</title>
        <authorList>
            <person name="Schikora-Tamarit M.A."/>
            <person name="Marcet-Houben M."/>
            <person name="Nosek J."/>
            <person name="Gabaldon T."/>
        </authorList>
    </citation>
    <scope>NUCLEOTIDE SEQUENCE</scope>
    <source>
        <strain evidence="1">CBS6075</strain>
    </source>
</reference>
<keyword evidence="2" id="KW-1185">Reference proteome</keyword>
<dbReference type="EMBL" id="JAEUBE010000158">
    <property type="protein sequence ID" value="KAH3668992.1"/>
    <property type="molecule type" value="Genomic_DNA"/>
</dbReference>
<evidence type="ECO:0000313" key="2">
    <source>
        <dbReference type="Proteomes" id="UP000769157"/>
    </source>
</evidence>
<protein>
    <submittedName>
        <fullName evidence="1">Uncharacterized protein</fullName>
    </submittedName>
</protein>
<proteinExistence type="predicted"/>
<dbReference type="RefSeq" id="XP_046063406.1">
    <property type="nucleotide sequence ID" value="XM_046203650.1"/>
</dbReference>
<accession>A0A9P8PBT9</accession>